<keyword evidence="3" id="KW-1185">Reference proteome</keyword>
<dbReference type="Proteomes" id="UP000051888">
    <property type="component" value="Unassembled WGS sequence"/>
</dbReference>
<sequence>MGLFINKNDHPEVFHNPGNIQESNQDFAKTDYLTVLIKGQKEAYESLLHSFYDLKNLHQQQETNQINQWNDIGNQLKKLSENHQRQETNQINQWNEIGNQLKDLRENHHMQKEFESHVMDWLIKLDEENNKLQGILENEGQLKQEIMEKIHSVNQSTQEIIKRLEQYEATNQDLTQKINEQLDNHQQMAEQFTKQEDIQKEVLTRLDTQEALTEKILRQINHIRSILFERTNYLAEKIESGYKITSSYVYKLMTGSDKPLTLLMMNQKEEETQRKTD</sequence>
<keyword evidence="1" id="KW-0175">Coiled coil</keyword>
<proteinExistence type="predicted"/>
<evidence type="ECO:0000313" key="3">
    <source>
        <dbReference type="Proteomes" id="UP000051888"/>
    </source>
</evidence>
<protein>
    <submittedName>
        <fullName evidence="2">Uncharacterized protein</fullName>
    </submittedName>
</protein>
<evidence type="ECO:0000256" key="1">
    <source>
        <dbReference type="SAM" id="Coils"/>
    </source>
</evidence>
<dbReference type="RefSeq" id="WP_055742382.1">
    <property type="nucleotide sequence ID" value="NZ_JAAIWL010000012.1"/>
</dbReference>
<dbReference type="OrthoDB" id="2733945at2"/>
<dbReference type="AlphaFoldDB" id="A0A0Q3T9P3"/>
<gene>
    <name evidence="2" type="ORF">AN964_24440</name>
</gene>
<accession>A0A0Q3T9P3</accession>
<evidence type="ECO:0000313" key="2">
    <source>
        <dbReference type="EMBL" id="KQL50776.1"/>
    </source>
</evidence>
<dbReference type="PATRIC" id="fig|157838.3.peg.5378"/>
<name>A0A0Q3T9P3_9BACI</name>
<comment type="caution">
    <text evidence="2">The sequence shown here is derived from an EMBL/GenBank/DDBJ whole genome shotgun (WGS) entry which is preliminary data.</text>
</comment>
<dbReference type="EMBL" id="LJJC01000015">
    <property type="protein sequence ID" value="KQL50776.1"/>
    <property type="molecule type" value="Genomic_DNA"/>
</dbReference>
<reference evidence="2 3" key="1">
    <citation type="submission" date="2015-09" db="EMBL/GenBank/DDBJ databases">
        <title>Genome sequencing project for genomic taxonomy and phylogenomics of Bacillus-like bacteria.</title>
        <authorList>
            <person name="Liu B."/>
            <person name="Wang J."/>
            <person name="Zhu Y."/>
            <person name="Liu G."/>
            <person name="Chen Q."/>
            <person name="Chen Z."/>
            <person name="Lan J."/>
            <person name="Che J."/>
            <person name="Ge C."/>
            <person name="Shi H."/>
            <person name="Pan Z."/>
            <person name="Liu X."/>
        </authorList>
    </citation>
    <scope>NUCLEOTIDE SEQUENCE [LARGE SCALE GENOMIC DNA]</scope>
    <source>
        <strain evidence="2 3">LMG 18435</strain>
    </source>
</reference>
<feature type="coiled-coil region" evidence="1">
    <location>
        <begin position="125"/>
        <end position="195"/>
    </location>
</feature>
<organism evidence="2 3">
    <name type="scientific">Heyndrickxia shackletonii</name>
    <dbReference type="NCBI Taxonomy" id="157838"/>
    <lineage>
        <taxon>Bacteria</taxon>
        <taxon>Bacillati</taxon>
        <taxon>Bacillota</taxon>
        <taxon>Bacilli</taxon>
        <taxon>Bacillales</taxon>
        <taxon>Bacillaceae</taxon>
        <taxon>Heyndrickxia</taxon>
    </lineage>
</organism>